<protein>
    <recommendedName>
        <fullName evidence="4">SGNH hydrolase-type esterase domain-containing protein</fullName>
    </recommendedName>
</protein>
<accession>A0ABP7Z166</accession>
<organism evidence="2 3">
    <name type="scientific">Streptomyces tunisiensis</name>
    <dbReference type="NCBI Taxonomy" id="948699"/>
    <lineage>
        <taxon>Bacteria</taxon>
        <taxon>Bacillati</taxon>
        <taxon>Actinomycetota</taxon>
        <taxon>Actinomycetes</taxon>
        <taxon>Kitasatosporales</taxon>
        <taxon>Streptomycetaceae</taxon>
        <taxon>Streptomyces</taxon>
    </lineage>
</organism>
<evidence type="ECO:0008006" key="4">
    <source>
        <dbReference type="Google" id="ProtNLM"/>
    </source>
</evidence>
<evidence type="ECO:0000256" key="1">
    <source>
        <dbReference type="SAM" id="MobiDB-lite"/>
    </source>
</evidence>
<feature type="region of interest" description="Disordered" evidence="1">
    <location>
        <begin position="1"/>
        <end position="29"/>
    </location>
</feature>
<evidence type="ECO:0000313" key="2">
    <source>
        <dbReference type="EMBL" id="GAA4145081.1"/>
    </source>
</evidence>
<reference evidence="3" key="1">
    <citation type="journal article" date="2019" name="Int. J. Syst. Evol. Microbiol.">
        <title>The Global Catalogue of Microorganisms (GCM) 10K type strain sequencing project: providing services to taxonomists for standard genome sequencing and annotation.</title>
        <authorList>
            <consortium name="The Broad Institute Genomics Platform"/>
            <consortium name="The Broad Institute Genome Sequencing Center for Infectious Disease"/>
            <person name="Wu L."/>
            <person name="Ma J."/>
        </authorList>
    </citation>
    <scope>NUCLEOTIDE SEQUENCE [LARGE SCALE GENOMIC DNA]</scope>
    <source>
        <strain evidence="3">JCM 17589</strain>
    </source>
</reference>
<sequence>MIPGSGAVRCSSAADRPRPGARFPAPLRGPEATQAYLNWTDTKQDNTHFSPTGAIAVTRLVARELPRTRVLAPHDVRRPAEEIPSSWITWPGAAA</sequence>
<comment type="caution">
    <text evidence="2">The sequence shown here is derived from an EMBL/GenBank/DDBJ whole genome shotgun (WGS) entry which is preliminary data.</text>
</comment>
<dbReference type="Proteomes" id="UP001501845">
    <property type="component" value="Unassembled WGS sequence"/>
</dbReference>
<name>A0ABP7Z166_9ACTN</name>
<evidence type="ECO:0000313" key="3">
    <source>
        <dbReference type="Proteomes" id="UP001501845"/>
    </source>
</evidence>
<proteinExistence type="predicted"/>
<gene>
    <name evidence="2" type="ORF">GCM10022285_49690</name>
</gene>
<dbReference type="EMBL" id="BAABBU010000024">
    <property type="protein sequence ID" value="GAA4145081.1"/>
    <property type="molecule type" value="Genomic_DNA"/>
</dbReference>
<keyword evidence="3" id="KW-1185">Reference proteome</keyword>